<name>A0ABP5H2I1_9ACTN</name>
<feature type="domain" description="HTH cro/C1-type" evidence="2">
    <location>
        <begin position="100"/>
        <end position="154"/>
    </location>
</feature>
<dbReference type="Pfam" id="PF13560">
    <property type="entry name" value="HTH_31"/>
    <property type="match status" value="1"/>
</dbReference>
<comment type="caution">
    <text evidence="3">The sequence shown here is derived from an EMBL/GenBank/DDBJ whole genome shotgun (WGS) entry which is preliminary data.</text>
</comment>
<dbReference type="CDD" id="cd00093">
    <property type="entry name" value="HTH_XRE"/>
    <property type="match status" value="1"/>
</dbReference>
<evidence type="ECO:0000256" key="1">
    <source>
        <dbReference type="SAM" id="MobiDB-lite"/>
    </source>
</evidence>
<dbReference type="PROSITE" id="PS50943">
    <property type="entry name" value="HTH_CROC1"/>
    <property type="match status" value="1"/>
</dbReference>
<dbReference type="Proteomes" id="UP001500751">
    <property type="component" value="Unassembled WGS sequence"/>
</dbReference>
<evidence type="ECO:0000313" key="4">
    <source>
        <dbReference type="Proteomes" id="UP001500751"/>
    </source>
</evidence>
<dbReference type="EMBL" id="BAAAQN010000091">
    <property type="protein sequence ID" value="GAA2063393.1"/>
    <property type="molecule type" value="Genomic_DNA"/>
</dbReference>
<gene>
    <name evidence="3" type="ORF">GCM10009839_88360</name>
</gene>
<keyword evidence="4" id="KW-1185">Reference proteome</keyword>
<dbReference type="RefSeq" id="WP_344671750.1">
    <property type="nucleotide sequence ID" value="NZ_BAAAQN010000091.1"/>
</dbReference>
<dbReference type="SUPFAM" id="SSF47413">
    <property type="entry name" value="lambda repressor-like DNA-binding domains"/>
    <property type="match status" value="1"/>
</dbReference>
<evidence type="ECO:0000313" key="3">
    <source>
        <dbReference type="EMBL" id="GAA2063393.1"/>
    </source>
</evidence>
<dbReference type="InterPro" id="IPR043917">
    <property type="entry name" value="DUF5753"/>
</dbReference>
<dbReference type="Gene3D" id="1.10.260.40">
    <property type="entry name" value="lambda repressor-like DNA-binding domains"/>
    <property type="match status" value="1"/>
</dbReference>
<dbReference type="InterPro" id="IPR001387">
    <property type="entry name" value="Cro/C1-type_HTH"/>
</dbReference>
<sequence>MTSAEVPGPRGRSRPGDPSQAADAPQANPAAPRANPAASPARPASPAKTAAAASKAASKGAAMAAALTPSPGAAGAASGSRAPTATATPPIRRRRLGAALRRLRLSAGLTLQGASERLEISDSTLSRLENGQGRLRRIDVAAALDVYGVQDDDLRTTLLSLTGQIRDKGWWQYYRRAIPEPYADYISVEAAATTIDAHTVQLVHGLLQTEAYTRALAEAWRVRSEPLDVDALVAVRRTRQRMLGGADPLRLRVVMHEGALRQLVGGPAVMRGQVERILDESRRPNVVIQIITHSAGAHSGLDEPFAIVGFGNPLENDVVCLDNLTRTHFLETVHEVRNYASVFDQLRAAALSPERSARWLADLLTKMES</sequence>
<accession>A0ABP5H2I1</accession>
<feature type="region of interest" description="Disordered" evidence="1">
    <location>
        <begin position="1"/>
        <end position="92"/>
    </location>
</feature>
<evidence type="ECO:0000259" key="2">
    <source>
        <dbReference type="PROSITE" id="PS50943"/>
    </source>
</evidence>
<feature type="compositionally biased region" description="Low complexity" evidence="1">
    <location>
        <begin position="16"/>
        <end position="90"/>
    </location>
</feature>
<dbReference type="InterPro" id="IPR010982">
    <property type="entry name" value="Lambda_DNA-bd_dom_sf"/>
</dbReference>
<reference evidence="4" key="1">
    <citation type="journal article" date="2019" name="Int. J. Syst. Evol. Microbiol.">
        <title>The Global Catalogue of Microorganisms (GCM) 10K type strain sequencing project: providing services to taxonomists for standard genome sequencing and annotation.</title>
        <authorList>
            <consortium name="The Broad Institute Genomics Platform"/>
            <consortium name="The Broad Institute Genome Sequencing Center for Infectious Disease"/>
            <person name="Wu L."/>
            <person name="Ma J."/>
        </authorList>
    </citation>
    <scope>NUCLEOTIDE SEQUENCE [LARGE SCALE GENOMIC DNA]</scope>
    <source>
        <strain evidence="4">JCM 16014</strain>
    </source>
</reference>
<protein>
    <recommendedName>
        <fullName evidence="2">HTH cro/C1-type domain-containing protein</fullName>
    </recommendedName>
</protein>
<dbReference type="SMART" id="SM00530">
    <property type="entry name" value="HTH_XRE"/>
    <property type="match status" value="1"/>
</dbReference>
<proteinExistence type="predicted"/>
<dbReference type="Pfam" id="PF19054">
    <property type="entry name" value="DUF5753"/>
    <property type="match status" value="1"/>
</dbReference>
<organism evidence="3 4">
    <name type="scientific">Catenulispora yoronensis</name>
    <dbReference type="NCBI Taxonomy" id="450799"/>
    <lineage>
        <taxon>Bacteria</taxon>
        <taxon>Bacillati</taxon>
        <taxon>Actinomycetota</taxon>
        <taxon>Actinomycetes</taxon>
        <taxon>Catenulisporales</taxon>
        <taxon>Catenulisporaceae</taxon>
        <taxon>Catenulispora</taxon>
    </lineage>
</organism>